<reference evidence="5" key="2">
    <citation type="submission" date="2020-02" db="EMBL/GenBank/DDBJ databases">
        <authorList>
            <person name="Gilchrist C.L.M."/>
            <person name="Chooi Y.-H."/>
        </authorList>
    </citation>
    <scope>NUCLEOTIDE SEQUENCE</scope>
    <source>
        <strain evidence="5">MST-FP2251</strain>
    </source>
</reference>
<reference evidence="5" key="1">
    <citation type="journal article" date="2019" name="Beilstein J. Org. Chem.">
        <title>Nanangenines: drimane sesquiterpenoids as the dominant metabolite cohort of a novel Australian fungus, Aspergillus nanangensis.</title>
        <authorList>
            <person name="Lacey H.J."/>
            <person name="Gilchrist C.L.M."/>
            <person name="Crombie A."/>
            <person name="Kalaitzis J.A."/>
            <person name="Vuong D."/>
            <person name="Rutledge P.J."/>
            <person name="Turner P."/>
            <person name="Pitt J.I."/>
            <person name="Lacey E."/>
            <person name="Chooi Y.H."/>
            <person name="Piggott A.M."/>
        </authorList>
    </citation>
    <scope>NUCLEOTIDE SEQUENCE</scope>
    <source>
        <strain evidence="5">MST-FP2251</strain>
    </source>
</reference>
<evidence type="ECO:0000256" key="3">
    <source>
        <dbReference type="PROSITE-ProRule" id="PRU10038"/>
    </source>
</evidence>
<dbReference type="Pfam" id="PF07859">
    <property type="entry name" value="Abhydrolase_3"/>
    <property type="match status" value="1"/>
</dbReference>
<dbReference type="PROSITE" id="PS01174">
    <property type="entry name" value="LIPASE_GDXG_SER"/>
    <property type="match status" value="1"/>
</dbReference>
<name>A0AAD4GZ83_ASPNN</name>
<comment type="similarity">
    <text evidence="1">Belongs to the 'GDXG' lipolytic enzyme family.</text>
</comment>
<accession>A0AAD4GZ83</accession>
<dbReference type="PANTHER" id="PTHR48081">
    <property type="entry name" value="AB HYDROLASE SUPERFAMILY PROTEIN C4A8.06C"/>
    <property type="match status" value="1"/>
</dbReference>
<dbReference type="AlphaFoldDB" id="A0AAD4GZ83"/>
<dbReference type="InterPro" id="IPR050300">
    <property type="entry name" value="GDXG_lipolytic_enzyme"/>
</dbReference>
<dbReference type="Gene3D" id="3.40.50.1820">
    <property type="entry name" value="alpha/beta hydrolase"/>
    <property type="match status" value="1"/>
</dbReference>
<evidence type="ECO:0000313" key="5">
    <source>
        <dbReference type="EMBL" id="KAF9894807.1"/>
    </source>
</evidence>
<organism evidence="5 6">
    <name type="scientific">Aspergillus nanangensis</name>
    <dbReference type="NCBI Taxonomy" id="2582783"/>
    <lineage>
        <taxon>Eukaryota</taxon>
        <taxon>Fungi</taxon>
        <taxon>Dikarya</taxon>
        <taxon>Ascomycota</taxon>
        <taxon>Pezizomycotina</taxon>
        <taxon>Eurotiomycetes</taxon>
        <taxon>Eurotiomycetidae</taxon>
        <taxon>Eurotiales</taxon>
        <taxon>Aspergillaceae</taxon>
        <taxon>Aspergillus</taxon>
        <taxon>Aspergillus subgen. Circumdati</taxon>
    </lineage>
</organism>
<dbReference type="GO" id="GO:0016787">
    <property type="term" value="F:hydrolase activity"/>
    <property type="evidence" value="ECO:0007669"/>
    <property type="project" value="UniProtKB-KW"/>
</dbReference>
<evidence type="ECO:0000256" key="2">
    <source>
        <dbReference type="ARBA" id="ARBA00022801"/>
    </source>
</evidence>
<comment type="caution">
    <text evidence="5">The sequence shown here is derived from an EMBL/GenBank/DDBJ whole genome shotgun (WGS) entry which is preliminary data.</text>
</comment>
<feature type="domain" description="Alpha/beta hydrolase fold-3" evidence="4">
    <location>
        <begin position="113"/>
        <end position="330"/>
    </location>
</feature>
<dbReference type="InterPro" id="IPR029058">
    <property type="entry name" value="AB_hydrolase_fold"/>
</dbReference>
<keyword evidence="6" id="KW-1185">Reference proteome</keyword>
<protein>
    <recommendedName>
        <fullName evidence="4">Alpha/beta hydrolase fold-3 domain-containing protein</fullName>
    </recommendedName>
</protein>
<dbReference type="InterPro" id="IPR033140">
    <property type="entry name" value="Lipase_GDXG_put_SER_AS"/>
</dbReference>
<keyword evidence="2" id="KW-0378">Hydrolase</keyword>
<sequence length="359" mass="38623">MPSSPPKRPLTFAEKLGVGVAVFKTLLLTTTAALTSPFLGSKRASTFTRHVVFALTRALTASFSPKALVTITPSTDAMYQKFATSVEQTPDTVILADGTRGHWIGDSSAEKVIVYFHGGGYLMHAVNGHFQLLSQAISEAKESGTSLAALLLAYDVSFDAPYPRQLQQATALLDHLLHTLNRPASDIILAGDSAGGNLAIAVLSHILHPHPNVAPLTVSGPFAGVALLSPWVTFNTTDAASMKKNQYKDVLAGPVLDNWAAIFQGSAPTDHYLEPLSAPQEWWSGLPIEDVLITAGADEIFVDDIQSFGNKLQAAVPKTSVVTTHQEIHDHLVMEFDLKEPASQQRQALQKWICARVAK</sequence>
<proteinExistence type="inferred from homology"/>
<dbReference type="EMBL" id="VCAU01000002">
    <property type="protein sequence ID" value="KAF9894807.1"/>
    <property type="molecule type" value="Genomic_DNA"/>
</dbReference>
<dbReference type="InterPro" id="IPR013094">
    <property type="entry name" value="AB_hydrolase_3"/>
</dbReference>
<dbReference type="PANTHER" id="PTHR48081:SF31">
    <property type="entry name" value="STERYL ACETYL HYDROLASE MUG81-RELATED"/>
    <property type="match status" value="1"/>
</dbReference>
<evidence type="ECO:0000313" key="6">
    <source>
        <dbReference type="Proteomes" id="UP001194746"/>
    </source>
</evidence>
<evidence type="ECO:0000259" key="4">
    <source>
        <dbReference type="Pfam" id="PF07859"/>
    </source>
</evidence>
<dbReference type="SUPFAM" id="SSF53474">
    <property type="entry name" value="alpha/beta-Hydrolases"/>
    <property type="match status" value="1"/>
</dbReference>
<feature type="active site" evidence="3">
    <location>
        <position position="193"/>
    </location>
</feature>
<gene>
    <name evidence="5" type="ORF">FE257_004428</name>
</gene>
<dbReference type="Proteomes" id="UP001194746">
    <property type="component" value="Unassembled WGS sequence"/>
</dbReference>
<evidence type="ECO:0000256" key="1">
    <source>
        <dbReference type="ARBA" id="ARBA00010515"/>
    </source>
</evidence>